<proteinExistence type="predicted"/>
<reference evidence="2" key="2">
    <citation type="submission" date="2015-01" db="EMBL/GenBank/DDBJ databases">
        <title>Evolutionary Origins and Diversification of the Mycorrhizal Mutualists.</title>
        <authorList>
            <consortium name="DOE Joint Genome Institute"/>
            <consortium name="Mycorrhizal Genomics Consortium"/>
            <person name="Kohler A."/>
            <person name="Kuo A."/>
            <person name="Nagy L.G."/>
            <person name="Floudas D."/>
            <person name="Copeland A."/>
            <person name="Barry K.W."/>
            <person name="Cichocki N."/>
            <person name="Veneault-Fourrey C."/>
            <person name="LaButti K."/>
            <person name="Lindquist E.A."/>
            <person name="Lipzen A."/>
            <person name="Lundell T."/>
            <person name="Morin E."/>
            <person name="Murat C."/>
            <person name="Riley R."/>
            <person name="Ohm R."/>
            <person name="Sun H."/>
            <person name="Tunlid A."/>
            <person name="Henrissat B."/>
            <person name="Grigoriev I.V."/>
            <person name="Hibbett D.S."/>
            <person name="Martin F."/>
        </authorList>
    </citation>
    <scope>NUCLEOTIDE SEQUENCE [LARGE SCALE GENOMIC DNA]</scope>
    <source>
        <strain evidence="2">Ve08.2h10</strain>
    </source>
</reference>
<dbReference type="STRING" id="930991.A0A0D0E5R4"/>
<gene>
    <name evidence="1" type="ORF">PAXRUDRAFT_282222</name>
</gene>
<accession>A0A0D0E5R4</accession>
<evidence type="ECO:0000313" key="1">
    <source>
        <dbReference type="EMBL" id="KIK96759.1"/>
    </source>
</evidence>
<name>A0A0D0E5R4_9AGAM</name>
<keyword evidence="2" id="KW-1185">Reference proteome</keyword>
<dbReference type="AlphaFoldDB" id="A0A0D0E5R4"/>
<organism evidence="1 2">
    <name type="scientific">Paxillus rubicundulus Ve08.2h10</name>
    <dbReference type="NCBI Taxonomy" id="930991"/>
    <lineage>
        <taxon>Eukaryota</taxon>
        <taxon>Fungi</taxon>
        <taxon>Dikarya</taxon>
        <taxon>Basidiomycota</taxon>
        <taxon>Agaricomycotina</taxon>
        <taxon>Agaricomycetes</taxon>
        <taxon>Agaricomycetidae</taxon>
        <taxon>Boletales</taxon>
        <taxon>Paxilineae</taxon>
        <taxon>Paxillaceae</taxon>
        <taxon>Paxillus</taxon>
    </lineage>
</organism>
<reference evidence="1 2" key="1">
    <citation type="submission" date="2014-04" db="EMBL/GenBank/DDBJ databases">
        <authorList>
            <consortium name="DOE Joint Genome Institute"/>
            <person name="Kuo A."/>
            <person name="Kohler A."/>
            <person name="Jargeat P."/>
            <person name="Nagy L.G."/>
            <person name="Floudas D."/>
            <person name="Copeland A."/>
            <person name="Barry K.W."/>
            <person name="Cichocki N."/>
            <person name="Veneault-Fourrey C."/>
            <person name="LaButti K."/>
            <person name="Lindquist E.A."/>
            <person name="Lipzen A."/>
            <person name="Lundell T."/>
            <person name="Morin E."/>
            <person name="Murat C."/>
            <person name="Sun H."/>
            <person name="Tunlid A."/>
            <person name="Henrissat B."/>
            <person name="Grigoriev I.V."/>
            <person name="Hibbett D.S."/>
            <person name="Martin F."/>
            <person name="Nordberg H.P."/>
            <person name="Cantor M.N."/>
            <person name="Hua S.X."/>
        </authorList>
    </citation>
    <scope>NUCLEOTIDE SEQUENCE [LARGE SCALE GENOMIC DNA]</scope>
    <source>
        <strain evidence="1 2">Ve08.2h10</strain>
    </source>
</reference>
<dbReference type="InParanoid" id="A0A0D0E5R4"/>
<protein>
    <submittedName>
        <fullName evidence="1">Uncharacterized protein</fullName>
    </submittedName>
</protein>
<dbReference type="EMBL" id="KN824970">
    <property type="protein sequence ID" value="KIK96759.1"/>
    <property type="molecule type" value="Genomic_DNA"/>
</dbReference>
<sequence>MMLMGFVKTRVQRLRIDLPHRLTGTPNCLTMWYPKYMYQCRLTLFYGAAGSANNARYHSLLLRFLPGCSGAFSGLLAYANDHMDGGGGLEGWSRILVGSCCD</sequence>
<dbReference type="HOGENOM" id="CLU_2278343_0_0_1"/>
<evidence type="ECO:0000313" key="2">
    <source>
        <dbReference type="Proteomes" id="UP000054538"/>
    </source>
</evidence>
<dbReference type="Proteomes" id="UP000054538">
    <property type="component" value="Unassembled WGS sequence"/>
</dbReference>